<evidence type="ECO:0000256" key="4">
    <source>
        <dbReference type="ARBA" id="ARBA00022763"/>
    </source>
</evidence>
<dbReference type="GO" id="GO:0032131">
    <property type="term" value="F:alkylated DNA binding"/>
    <property type="evidence" value="ECO:0007669"/>
    <property type="project" value="TreeGrafter"/>
</dbReference>
<dbReference type="SUPFAM" id="SSF48150">
    <property type="entry name" value="DNA-glycosylase"/>
    <property type="match status" value="1"/>
</dbReference>
<proteinExistence type="inferred from homology"/>
<dbReference type="GO" id="GO:0006307">
    <property type="term" value="P:DNA alkylation repair"/>
    <property type="evidence" value="ECO:0007669"/>
    <property type="project" value="TreeGrafter"/>
</dbReference>
<organism evidence="7 8">
    <name type="scientific">Rhodopila globiformis</name>
    <name type="common">Rhodopseudomonas globiformis</name>
    <dbReference type="NCBI Taxonomy" id="1071"/>
    <lineage>
        <taxon>Bacteria</taxon>
        <taxon>Pseudomonadati</taxon>
        <taxon>Pseudomonadota</taxon>
        <taxon>Alphaproteobacteria</taxon>
        <taxon>Acetobacterales</taxon>
        <taxon>Acetobacteraceae</taxon>
        <taxon>Rhodopila</taxon>
    </lineage>
</organism>
<reference evidence="7 8" key="1">
    <citation type="journal article" date="2018" name="Arch. Microbiol.">
        <title>New insights into the metabolic potential of the phototrophic purple bacterium Rhodopila globiformis DSM 161(T) from its draft genome sequence and evidence for a vanadium-dependent nitrogenase.</title>
        <authorList>
            <person name="Imhoff J.F."/>
            <person name="Rahn T."/>
            <person name="Kunzel S."/>
            <person name="Neulinger S.C."/>
        </authorList>
    </citation>
    <scope>NUCLEOTIDE SEQUENCE [LARGE SCALE GENOMIC DNA]</scope>
    <source>
        <strain evidence="7 8">DSM 161</strain>
    </source>
</reference>
<dbReference type="AlphaFoldDB" id="A0A2S6NGG1"/>
<keyword evidence="5" id="KW-0234">DNA repair</keyword>
<evidence type="ECO:0000313" key="7">
    <source>
        <dbReference type="EMBL" id="PPQ33680.1"/>
    </source>
</evidence>
<dbReference type="PANTHER" id="PTHR43003:SF5">
    <property type="entry name" value="DNA-3-METHYLADENINE GLYCOSYLASE"/>
    <property type="match status" value="1"/>
</dbReference>
<dbReference type="RefSeq" id="WP_104519367.1">
    <property type="nucleotide sequence ID" value="NZ_NHRY01000139.1"/>
</dbReference>
<dbReference type="GO" id="GO:0006285">
    <property type="term" value="P:base-excision repair, AP site formation"/>
    <property type="evidence" value="ECO:0007669"/>
    <property type="project" value="TreeGrafter"/>
</dbReference>
<dbReference type="SMART" id="SM00478">
    <property type="entry name" value="ENDO3c"/>
    <property type="match status" value="1"/>
</dbReference>
<dbReference type="InterPro" id="IPR011257">
    <property type="entry name" value="DNA_glycosylase"/>
</dbReference>
<dbReference type="Gene3D" id="1.10.340.30">
    <property type="entry name" value="Hypothetical protein, domain 2"/>
    <property type="match status" value="1"/>
</dbReference>
<evidence type="ECO:0000259" key="6">
    <source>
        <dbReference type="SMART" id="SM00478"/>
    </source>
</evidence>
<dbReference type="EMBL" id="NHRY01000139">
    <property type="protein sequence ID" value="PPQ33680.1"/>
    <property type="molecule type" value="Genomic_DNA"/>
</dbReference>
<evidence type="ECO:0000256" key="2">
    <source>
        <dbReference type="ARBA" id="ARBA00010817"/>
    </source>
</evidence>
<dbReference type="EC" id="3.2.2.21" evidence="3"/>
<dbReference type="InterPro" id="IPR003265">
    <property type="entry name" value="HhH-GPD_domain"/>
</dbReference>
<dbReference type="CDD" id="cd00056">
    <property type="entry name" value="ENDO3c"/>
    <property type="match status" value="1"/>
</dbReference>
<name>A0A2S6NGG1_RHOGL</name>
<dbReference type="GO" id="GO:0032993">
    <property type="term" value="C:protein-DNA complex"/>
    <property type="evidence" value="ECO:0007669"/>
    <property type="project" value="TreeGrafter"/>
</dbReference>
<dbReference type="InterPro" id="IPR051912">
    <property type="entry name" value="Alkylbase_DNA_Glycosylase/TA"/>
</dbReference>
<feature type="domain" description="HhH-GPD" evidence="6">
    <location>
        <begin position="62"/>
        <end position="218"/>
    </location>
</feature>
<dbReference type="Proteomes" id="UP000239724">
    <property type="component" value="Unassembled WGS sequence"/>
</dbReference>
<dbReference type="OrthoDB" id="9811249at2"/>
<dbReference type="GO" id="GO:0043916">
    <property type="term" value="F:DNA-7-methylguanine glycosylase activity"/>
    <property type="evidence" value="ECO:0007669"/>
    <property type="project" value="TreeGrafter"/>
</dbReference>
<comment type="caution">
    <text evidence="7">The sequence shown here is derived from an EMBL/GenBank/DDBJ whole genome shotgun (WGS) entry which is preliminary data.</text>
</comment>
<dbReference type="Gene3D" id="1.10.1670.40">
    <property type="match status" value="1"/>
</dbReference>
<dbReference type="FunFam" id="1.10.340.30:FF:000004">
    <property type="entry name" value="DNA-3-methyladenine glycosylase II"/>
    <property type="match status" value="1"/>
</dbReference>
<evidence type="ECO:0000313" key="8">
    <source>
        <dbReference type="Proteomes" id="UP000239724"/>
    </source>
</evidence>
<evidence type="ECO:0000256" key="1">
    <source>
        <dbReference type="ARBA" id="ARBA00000086"/>
    </source>
</evidence>
<comment type="similarity">
    <text evidence="2">Belongs to the alkylbase DNA glycosidase AlkA family.</text>
</comment>
<keyword evidence="4" id="KW-0227">DNA damage</keyword>
<evidence type="ECO:0000256" key="3">
    <source>
        <dbReference type="ARBA" id="ARBA00012000"/>
    </source>
</evidence>
<gene>
    <name evidence="7" type="ORF">CCS01_13465</name>
</gene>
<comment type="catalytic activity">
    <reaction evidence="1">
        <text>Hydrolysis of alkylated DNA, releasing 3-methyladenine, 3-methylguanine, 7-methylguanine and 7-methyladenine.</text>
        <dbReference type="EC" id="3.2.2.21"/>
    </reaction>
</comment>
<dbReference type="Pfam" id="PF00730">
    <property type="entry name" value="HhH-GPD"/>
    <property type="match status" value="1"/>
</dbReference>
<evidence type="ECO:0000256" key="5">
    <source>
        <dbReference type="ARBA" id="ARBA00023204"/>
    </source>
</evidence>
<dbReference type="GO" id="GO:0008725">
    <property type="term" value="F:DNA-3-methyladenine glycosylase activity"/>
    <property type="evidence" value="ECO:0007669"/>
    <property type="project" value="TreeGrafter"/>
</dbReference>
<sequence>MEATPAVIAKPSPLRRRVTGGAAVRHLTTDPCFAALIHRVGPPALAIQRQRSLYEALVRAIAHQQLHGRAAEAILARFAALFPGDAFPEPATVLATADVALRGCGFSAGKIAAIRDICAKALDGTVPSRRESARLSDEALIARLTTIRGVGRWTVEMLLIFTLGRPDVLPVDDFGVREGYRVLYGLETQPRPKLLAEIGLAWAPHRSTATWYLYRAAEESRRQAIQSRS</sequence>
<accession>A0A2S6NGG1</accession>
<keyword evidence="8" id="KW-1185">Reference proteome</keyword>
<protein>
    <recommendedName>
        <fullName evidence="3">DNA-3-methyladenine glycosylase II</fullName>
        <ecNumber evidence="3">3.2.2.21</ecNumber>
    </recommendedName>
</protein>
<dbReference type="PANTHER" id="PTHR43003">
    <property type="entry name" value="DNA-3-METHYLADENINE GLYCOSYLASE"/>
    <property type="match status" value="1"/>
</dbReference>